<dbReference type="InterPro" id="IPR017703">
    <property type="entry name" value="YgfZ/GCV_T_CS"/>
</dbReference>
<dbReference type="GO" id="GO:0005759">
    <property type="term" value="C:mitochondrial matrix"/>
    <property type="evidence" value="ECO:0007669"/>
    <property type="project" value="TreeGrafter"/>
</dbReference>
<dbReference type="PANTHER" id="PTHR22602">
    <property type="entry name" value="TRANSFERASE CAF17, MITOCHONDRIAL-RELATED"/>
    <property type="match status" value="1"/>
</dbReference>
<dbReference type="EMBL" id="CAIIXF020000011">
    <property type="protein sequence ID" value="CAH1800203.1"/>
    <property type="molecule type" value="Genomic_DNA"/>
</dbReference>
<comment type="caution">
    <text evidence="5">The sequence shown here is derived from an EMBL/GenBank/DDBJ whole genome shotgun (WGS) entry which is preliminary data.</text>
</comment>
<dbReference type="Proteomes" id="UP000749559">
    <property type="component" value="Unassembled WGS sequence"/>
</dbReference>
<evidence type="ECO:0000313" key="6">
    <source>
        <dbReference type="Proteomes" id="UP000749559"/>
    </source>
</evidence>
<keyword evidence="3" id="KW-0496">Mitochondrion</keyword>
<evidence type="ECO:0000256" key="3">
    <source>
        <dbReference type="ARBA" id="ARBA00023128"/>
    </source>
</evidence>
<dbReference type="SUPFAM" id="SSF103025">
    <property type="entry name" value="Folate-binding domain"/>
    <property type="match status" value="1"/>
</dbReference>
<evidence type="ECO:0000256" key="1">
    <source>
        <dbReference type="ARBA" id="ARBA00004173"/>
    </source>
</evidence>
<organism evidence="5 6">
    <name type="scientific">Owenia fusiformis</name>
    <name type="common">Polychaete worm</name>
    <dbReference type="NCBI Taxonomy" id="6347"/>
    <lineage>
        <taxon>Eukaryota</taxon>
        <taxon>Metazoa</taxon>
        <taxon>Spiralia</taxon>
        <taxon>Lophotrochozoa</taxon>
        <taxon>Annelida</taxon>
        <taxon>Polychaeta</taxon>
        <taxon>Sedentaria</taxon>
        <taxon>Canalipalpata</taxon>
        <taxon>Sabellida</taxon>
        <taxon>Oweniida</taxon>
        <taxon>Oweniidae</taxon>
        <taxon>Owenia</taxon>
    </lineage>
</organism>
<accession>A0A8J1T9T2</accession>
<keyword evidence="2" id="KW-0809">Transit peptide</keyword>
<reference evidence="5" key="1">
    <citation type="submission" date="2022-03" db="EMBL/GenBank/DDBJ databases">
        <authorList>
            <person name="Martin C."/>
        </authorList>
    </citation>
    <scope>NUCLEOTIDE SEQUENCE</scope>
</reference>
<protein>
    <recommendedName>
        <fullName evidence="4">CAF17 C-terminal domain-containing protein</fullName>
    </recommendedName>
</protein>
<dbReference type="Pfam" id="PF25455">
    <property type="entry name" value="Beta-barrel_CAF17_C"/>
    <property type="match status" value="1"/>
</dbReference>
<dbReference type="InterPro" id="IPR045179">
    <property type="entry name" value="YgfZ/GcvT"/>
</dbReference>
<gene>
    <name evidence="5" type="ORF">OFUS_LOCUS24126</name>
</gene>
<evidence type="ECO:0000256" key="2">
    <source>
        <dbReference type="ARBA" id="ARBA00022946"/>
    </source>
</evidence>
<dbReference type="PANTHER" id="PTHR22602:SF0">
    <property type="entry name" value="TRANSFERASE CAF17, MITOCHONDRIAL-RELATED"/>
    <property type="match status" value="1"/>
</dbReference>
<evidence type="ECO:0000313" key="5">
    <source>
        <dbReference type="EMBL" id="CAH1800203.1"/>
    </source>
</evidence>
<dbReference type="Gene3D" id="3.30.1360.120">
    <property type="entry name" value="Probable tRNA modification gtpase trme, domain 1"/>
    <property type="match status" value="1"/>
</dbReference>
<name>A0A8J1T9T2_OWEFU</name>
<evidence type="ECO:0000259" key="4">
    <source>
        <dbReference type="Pfam" id="PF25455"/>
    </source>
</evidence>
<dbReference type="InterPro" id="IPR057460">
    <property type="entry name" value="CAF17_C"/>
</dbReference>
<feature type="domain" description="CAF17 C-terminal" evidence="4">
    <location>
        <begin position="314"/>
        <end position="392"/>
    </location>
</feature>
<dbReference type="AlphaFoldDB" id="A0A8J1T9T2"/>
<dbReference type="NCBIfam" id="TIGR03317">
    <property type="entry name" value="ygfZ_signature"/>
    <property type="match status" value="1"/>
</dbReference>
<dbReference type="InterPro" id="IPR027266">
    <property type="entry name" value="TrmE/GcvT-like"/>
</dbReference>
<dbReference type="OrthoDB" id="191995at2759"/>
<keyword evidence="6" id="KW-1185">Reference proteome</keyword>
<sequence>MLMLRTLGLLNQQATKICQAQSLQRMTLRFLNVTYDKSNWINHQIDTYPMKYTHKKYHTPPTCVFSNFTSSRCLSQAIGSTCINYELQNQRGFIRLHGKDTVDFLQGLITNDMSSLDGDCKALYAMVLNIQGRVLYDVILYNISSNESEPAILLECDKEIATELYKTLKKYKIRKKVKLEPCSDEYKLWTIFPNDLHAVLDSNITSSGSIEQREGLVIAEQDPRLKDFCTRMVLDSTMKGSDYLPVGATEPSIAQAYNTRRYIHGVSEGILDLPVGKCTPLESNAVFLNGVSFTKGCYIGQELTARTHHTGVIRKRLMPITIQKEGVVVPSDSKIQNSSNKNVGRFRHNIGKYGLGLLRVADVKEDSLSIYLDEEGKETVAAEANVPYWWPKLENLEK</sequence>
<dbReference type="GO" id="GO:0016226">
    <property type="term" value="P:iron-sulfur cluster assembly"/>
    <property type="evidence" value="ECO:0007669"/>
    <property type="project" value="TreeGrafter"/>
</dbReference>
<comment type="subcellular location">
    <subcellularLocation>
        <location evidence="1">Mitochondrion</location>
    </subcellularLocation>
</comment>
<proteinExistence type="predicted"/>